<reference evidence="1" key="1">
    <citation type="journal article" date="2021" name="Open Biol.">
        <title>Shared evolutionary footprints suggest mitochondrial oxidative damage underlies multiple complex I losses in fungi.</title>
        <authorList>
            <person name="Schikora-Tamarit M.A."/>
            <person name="Marcet-Houben M."/>
            <person name="Nosek J."/>
            <person name="Gabaldon T."/>
        </authorList>
    </citation>
    <scope>NUCLEOTIDE SEQUENCE</scope>
    <source>
        <strain evidence="1">CBS2887</strain>
    </source>
</reference>
<protein>
    <submittedName>
        <fullName evidence="1">Uncharacterized protein</fullName>
    </submittedName>
</protein>
<reference evidence="1" key="2">
    <citation type="submission" date="2021-01" db="EMBL/GenBank/DDBJ databases">
        <authorList>
            <person name="Schikora-Tamarit M.A."/>
        </authorList>
    </citation>
    <scope>NUCLEOTIDE SEQUENCE</scope>
    <source>
        <strain evidence="1">CBS2887</strain>
    </source>
</reference>
<accession>A0A9P8TR25</accession>
<name>A0A9P8TR25_WICPI</name>
<sequence>MFDRLPTECQVLVLTAYGNSLIHCRDFGQNKVMQTLRGLSEIPSLRAAILSIVKVLCVCTQSTYNQTKGKLLDSNRVFTNVRLVVIPDKLCKRTNVRPRPKLSATEQREEIHAKYITDAMIHSLQKDPNMLLVIELHDYTTHYKDTVLFYRLPKPLFTSDQAIDRKFPRINPPLKTFVEVTYPLKQFKQMTSSKAPLYRNILHCHKPGISLSAPSTNVTSVSKRHCALQQTLKHLLPVHALQNNNQIRHSIQSKELSIETISPWTSILNLMSRYGEILRFCSDWEPHLLQKHFSNLITNKQLGTLDLMGECLPRWLLTETTTRDNDVHPTVETYQRDPDGLLSGKNDFKYDGFLMEWDKALFRKFQGFMSMEAFRTLQRVYENDCKRESISAIEFLWEDPAKLNTYPQGFKGIVLRQGDIIEAQRGKNDDYSTANYNFSLDLVFYLGKESALSKAMSTVGKLAYTVFGGGSSASQTIENLVTNFSNTCVAPYIGDFWEKTVKWQDYYSGVSTFEDIMKRGLKPLKKTHCSPNEFLVPRERRFLSEYERFLKDLISLSKKDYSAAKTEEPQLKTLRLHKYYTGVDFVDASRSMTLQEIECQKSIDVWCSWSE</sequence>
<dbReference type="AlphaFoldDB" id="A0A9P8TR25"/>
<proteinExistence type="predicted"/>
<dbReference type="EMBL" id="JAEUBG010000805">
    <property type="protein sequence ID" value="KAH3687501.1"/>
    <property type="molecule type" value="Genomic_DNA"/>
</dbReference>
<comment type="caution">
    <text evidence="1">The sequence shown here is derived from an EMBL/GenBank/DDBJ whole genome shotgun (WGS) entry which is preliminary data.</text>
</comment>
<keyword evidence="2" id="KW-1185">Reference proteome</keyword>
<evidence type="ECO:0000313" key="2">
    <source>
        <dbReference type="Proteomes" id="UP000774326"/>
    </source>
</evidence>
<dbReference type="Proteomes" id="UP000774326">
    <property type="component" value="Unassembled WGS sequence"/>
</dbReference>
<gene>
    <name evidence="1" type="ORF">WICPIJ_001532</name>
</gene>
<organism evidence="1 2">
    <name type="scientific">Wickerhamomyces pijperi</name>
    <name type="common">Yeast</name>
    <name type="synonym">Pichia pijperi</name>
    <dbReference type="NCBI Taxonomy" id="599730"/>
    <lineage>
        <taxon>Eukaryota</taxon>
        <taxon>Fungi</taxon>
        <taxon>Dikarya</taxon>
        <taxon>Ascomycota</taxon>
        <taxon>Saccharomycotina</taxon>
        <taxon>Saccharomycetes</taxon>
        <taxon>Phaffomycetales</taxon>
        <taxon>Wickerhamomycetaceae</taxon>
        <taxon>Wickerhamomyces</taxon>
    </lineage>
</organism>
<evidence type="ECO:0000313" key="1">
    <source>
        <dbReference type="EMBL" id="KAH3687501.1"/>
    </source>
</evidence>